<protein>
    <recommendedName>
        <fullName evidence="2">3'-5' exonuclease domain-containing protein</fullName>
    </recommendedName>
</protein>
<feature type="domain" description="3'-5' exonuclease" evidence="2">
    <location>
        <begin position="19"/>
        <end position="53"/>
    </location>
</feature>
<dbReference type="Pfam" id="PF13671">
    <property type="entry name" value="AAA_33"/>
    <property type="match status" value="1"/>
</dbReference>
<dbReference type="EMBL" id="HBNR01031037">
    <property type="protein sequence ID" value="CAE4585073.1"/>
    <property type="molecule type" value="Transcribed_RNA"/>
</dbReference>
<dbReference type="Gene3D" id="3.30.420.10">
    <property type="entry name" value="Ribonuclease H-like superfamily/Ribonuclease H"/>
    <property type="match status" value="1"/>
</dbReference>
<dbReference type="PANTHER" id="PTHR13308">
    <property type="entry name" value="NEDD4-BINDING PROTEIN 2-LIKE 1"/>
    <property type="match status" value="1"/>
</dbReference>
<organism evidence="3">
    <name type="scientific">Alexandrium monilatum</name>
    <dbReference type="NCBI Taxonomy" id="311494"/>
    <lineage>
        <taxon>Eukaryota</taxon>
        <taxon>Sar</taxon>
        <taxon>Alveolata</taxon>
        <taxon>Dinophyceae</taxon>
        <taxon>Gonyaulacales</taxon>
        <taxon>Pyrocystaceae</taxon>
        <taxon>Alexandrium</taxon>
    </lineage>
</organism>
<dbReference type="SUPFAM" id="SSF53098">
    <property type="entry name" value="Ribonuclease H-like"/>
    <property type="match status" value="1"/>
</dbReference>
<dbReference type="SUPFAM" id="SSF52540">
    <property type="entry name" value="P-loop containing nucleoside triphosphate hydrolases"/>
    <property type="match status" value="1"/>
</dbReference>
<dbReference type="Pfam" id="PF01612">
    <property type="entry name" value="DNA_pol_A_exo1"/>
    <property type="match status" value="1"/>
</dbReference>
<evidence type="ECO:0000259" key="2">
    <source>
        <dbReference type="Pfam" id="PF01612"/>
    </source>
</evidence>
<dbReference type="InterPro" id="IPR027417">
    <property type="entry name" value="P-loop_NTPase"/>
</dbReference>
<dbReference type="Gene3D" id="3.40.50.300">
    <property type="entry name" value="P-loop containing nucleotide triphosphate hydrolases"/>
    <property type="match status" value="1"/>
</dbReference>
<sequence length="682" mass="73957">MRRGSRSLAAQARSAGLVVQKPKQLQAADWSLRPLCEEQLIYAATDALVLLELPRAKGAGGRQGRGAHAQPQPARSRQATVEYTGIFLTAESRQKLLRRVPPRFAQVVADHMTLAWKPSSARGLAVGSSVKLRVSGSGQDDRIQAVSVETAERQPRSGHVTISRRPEAEAVEANDLAFTPLGEPFALDGVLGASVLLGGHDREQLPERLLARLQALADCGQPGASERFEGLEESQRYALHLAANELGFEHRSEGKKGTAQRKLIVTVPKRWKRPQGGVEGERLVIKDPKKFAALFGDVPSVRLHGRVTRSGVAWEPGAEVPAALAAALAAGDGPPRRPAREEGRGGDGGQVGRLVVVLRGFPGSGKSSLASLLRRRASADVASADDFFTDAAGLQEAHERCRQCFMELIAAGRPVIVVDNTNVRRADYAFYQSKAEAAGCSVAVLELICHSTAELERLRRRSAHGVPGGAVGAMWARWEHDPAALRLEPYLPQELLPWLREQSLLDRPAHTHLVMPRGPFVSVPAALRAEFHQRFSAEWGLHHVSEIGRSQAFRLFFDVDGLDLGRLLPALPALRALAGGALIITGSAEPPAPGYHIFVPSRIVDSGEAAALRQLWLQALPELEPFVDGQLYRNPQLRLLGGRKISKEGVDMGRVHEVVGRFDAAWEPGGSSWEWSEVSIHP</sequence>
<dbReference type="GO" id="GO:0003676">
    <property type="term" value="F:nucleic acid binding"/>
    <property type="evidence" value="ECO:0007669"/>
    <property type="project" value="InterPro"/>
</dbReference>
<dbReference type="GO" id="GO:0006139">
    <property type="term" value="P:nucleobase-containing compound metabolic process"/>
    <property type="evidence" value="ECO:0007669"/>
    <property type="project" value="InterPro"/>
</dbReference>
<dbReference type="InterPro" id="IPR012337">
    <property type="entry name" value="RNaseH-like_sf"/>
</dbReference>
<dbReference type="InterPro" id="IPR036397">
    <property type="entry name" value="RNaseH_sf"/>
</dbReference>
<evidence type="ECO:0000256" key="1">
    <source>
        <dbReference type="SAM" id="MobiDB-lite"/>
    </source>
</evidence>
<gene>
    <name evidence="3" type="ORF">AMON00008_LOCUS21187</name>
</gene>
<feature type="region of interest" description="Disordered" evidence="1">
    <location>
        <begin position="59"/>
        <end position="78"/>
    </location>
</feature>
<proteinExistence type="predicted"/>
<dbReference type="GO" id="GO:0008408">
    <property type="term" value="F:3'-5' exonuclease activity"/>
    <property type="evidence" value="ECO:0007669"/>
    <property type="project" value="InterPro"/>
</dbReference>
<dbReference type="InterPro" id="IPR026302">
    <property type="entry name" value="NEDD4-bd_p2"/>
</dbReference>
<dbReference type="PANTHER" id="PTHR13308:SF40">
    <property type="entry name" value="NEDD4-BINDING PROTEIN 2-LIKE 1"/>
    <property type="match status" value="1"/>
</dbReference>
<accession>A0A7S4QL71</accession>
<dbReference type="InterPro" id="IPR002562">
    <property type="entry name" value="3'-5'_exonuclease_dom"/>
</dbReference>
<dbReference type="AlphaFoldDB" id="A0A7S4QL71"/>
<name>A0A7S4QL71_9DINO</name>
<reference evidence="3" key="1">
    <citation type="submission" date="2021-01" db="EMBL/GenBank/DDBJ databases">
        <authorList>
            <person name="Corre E."/>
            <person name="Pelletier E."/>
            <person name="Niang G."/>
            <person name="Scheremetjew M."/>
            <person name="Finn R."/>
            <person name="Kale V."/>
            <person name="Holt S."/>
            <person name="Cochrane G."/>
            <person name="Meng A."/>
            <person name="Brown T."/>
            <person name="Cohen L."/>
        </authorList>
    </citation>
    <scope>NUCLEOTIDE SEQUENCE</scope>
    <source>
        <strain evidence="3">CCMP3105</strain>
    </source>
</reference>
<evidence type="ECO:0000313" key="3">
    <source>
        <dbReference type="EMBL" id="CAE4585073.1"/>
    </source>
</evidence>